<sequence length="395" mass="43227">MPELLATSRGIYALGEPTRFYAAEDLLDETGTPRYDRLAWHLHEARKAAGGSSALYLGLSPEFVLLRMARFPALEGFSLAEAVLAEAERNPVWGAHELFTDYDPLYPEGPGRIQVLFAAWPLEAARLLTRRLRPRRIEPLPLLIWRRAKAELDDRESFLVLEGASNTLALFEAGRLIGFRFLNLPARDATPELTQEVQRSLHLFGRTTPVDAAYLFDLPAPLPVPPDLPAHEVLQEGPTPALAEAAWRTTPPHLDLRYRRARPGEGLPKSVQRALLTSAVLLAFTGLGQGYLTHRIHAQAEMNRQLRQEVAALEAALLAQPDPLPQGVGVHTLRQVVQAHAPHPLARAPRGGPRARAPRGQGAGPVRARHPHGPASRGAGQHRAGRGGVRVGGEP</sequence>
<evidence type="ECO:0000256" key="1">
    <source>
        <dbReference type="SAM" id="MobiDB-lite"/>
    </source>
</evidence>
<feature type="region of interest" description="Disordered" evidence="1">
    <location>
        <begin position="342"/>
        <end position="395"/>
    </location>
</feature>
<organism evidence="2 3">
    <name type="scientific">Marinithermus hydrothermalis (strain DSM 14884 / JCM 11576 / T1)</name>
    <dbReference type="NCBI Taxonomy" id="869210"/>
    <lineage>
        <taxon>Bacteria</taxon>
        <taxon>Thermotogati</taxon>
        <taxon>Deinococcota</taxon>
        <taxon>Deinococci</taxon>
        <taxon>Thermales</taxon>
        <taxon>Thermaceae</taxon>
        <taxon>Marinithermus</taxon>
    </lineage>
</organism>
<name>F2NLT2_MARHT</name>
<dbReference type="EMBL" id="CP002630">
    <property type="protein sequence ID" value="AEB10912.1"/>
    <property type="molecule type" value="Genomic_DNA"/>
</dbReference>
<feature type="compositionally biased region" description="Gly residues" evidence="1">
    <location>
        <begin position="386"/>
        <end position="395"/>
    </location>
</feature>
<evidence type="ECO:0000313" key="3">
    <source>
        <dbReference type="Proteomes" id="UP000007030"/>
    </source>
</evidence>
<dbReference type="Proteomes" id="UP000007030">
    <property type="component" value="Chromosome"/>
</dbReference>
<dbReference type="AlphaFoldDB" id="F2NLT2"/>
<keyword evidence="3" id="KW-1185">Reference proteome</keyword>
<feature type="compositionally biased region" description="Low complexity" evidence="1">
    <location>
        <begin position="342"/>
        <end position="366"/>
    </location>
</feature>
<gene>
    <name evidence="2" type="ordered locus">Marky_0149</name>
</gene>
<dbReference type="RefSeq" id="WP_013702967.1">
    <property type="nucleotide sequence ID" value="NC_015387.1"/>
</dbReference>
<protein>
    <recommendedName>
        <fullName evidence="4">Fimbrial assembly family protein</fullName>
    </recommendedName>
</protein>
<dbReference type="OrthoDB" id="31508at2"/>
<evidence type="ECO:0008006" key="4">
    <source>
        <dbReference type="Google" id="ProtNLM"/>
    </source>
</evidence>
<accession>F2NLT2</accession>
<reference evidence="2 3" key="1">
    <citation type="journal article" date="2012" name="Stand. Genomic Sci.">
        <title>Complete genome sequence of the aerobic, heterotroph Marinithermus hydrothermalis type strain (T1(T)) from a deep-sea hydrothermal vent chimney.</title>
        <authorList>
            <person name="Copeland A."/>
            <person name="Gu W."/>
            <person name="Yasawong M."/>
            <person name="Lapidus A."/>
            <person name="Lucas S."/>
            <person name="Deshpande S."/>
            <person name="Pagani I."/>
            <person name="Tapia R."/>
            <person name="Cheng J.F."/>
            <person name="Goodwin L.A."/>
            <person name="Pitluck S."/>
            <person name="Liolios K."/>
            <person name="Ivanova N."/>
            <person name="Mavromatis K."/>
            <person name="Mikhailova N."/>
            <person name="Pati A."/>
            <person name="Chen A."/>
            <person name="Palaniappan K."/>
            <person name="Land M."/>
            <person name="Pan C."/>
            <person name="Brambilla E.M."/>
            <person name="Rohde M."/>
            <person name="Tindall B.J."/>
            <person name="Sikorski J."/>
            <person name="Goker M."/>
            <person name="Detter J.C."/>
            <person name="Bristow J."/>
            <person name="Eisen J.A."/>
            <person name="Markowitz V."/>
            <person name="Hugenholtz P."/>
            <person name="Kyrpides N.C."/>
            <person name="Klenk H.P."/>
            <person name="Woyke T."/>
        </authorList>
    </citation>
    <scope>NUCLEOTIDE SEQUENCE [LARGE SCALE GENOMIC DNA]</scope>
    <source>
        <strain evidence="3">DSM 14884 / JCM 11576 / T1</strain>
    </source>
</reference>
<dbReference type="STRING" id="869210.Marky_0149"/>
<proteinExistence type="predicted"/>
<dbReference type="HOGENOM" id="CLU_698162_0_0_0"/>
<dbReference type="KEGG" id="mhd:Marky_0149"/>
<evidence type="ECO:0000313" key="2">
    <source>
        <dbReference type="EMBL" id="AEB10912.1"/>
    </source>
</evidence>
<dbReference type="eggNOG" id="ENOG50305EF">
    <property type="taxonomic scope" value="Bacteria"/>
</dbReference>